<feature type="signal peptide" evidence="2">
    <location>
        <begin position="1"/>
        <end position="15"/>
    </location>
</feature>
<evidence type="ECO:0000313" key="4">
    <source>
        <dbReference type="Proteomes" id="UP001140091"/>
    </source>
</evidence>
<keyword evidence="4" id="KW-1185">Reference proteome</keyword>
<feature type="compositionally biased region" description="Basic and acidic residues" evidence="1">
    <location>
        <begin position="116"/>
        <end position="125"/>
    </location>
</feature>
<dbReference type="AlphaFoldDB" id="A0A9W8MPW5"/>
<organism evidence="3 4">
    <name type="scientific">Candolleomyces eurysporus</name>
    <dbReference type="NCBI Taxonomy" id="2828524"/>
    <lineage>
        <taxon>Eukaryota</taxon>
        <taxon>Fungi</taxon>
        <taxon>Dikarya</taxon>
        <taxon>Basidiomycota</taxon>
        <taxon>Agaricomycotina</taxon>
        <taxon>Agaricomycetes</taxon>
        <taxon>Agaricomycetidae</taxon>
        <taxon>Agaricales</taxon>
        <taxon>Agaricineae</taxon>
        <taxon>Psathyrellaceae</taxon>
        <taxon>Candolleomyces</taxon>
    </lineage>
</organism>
<evidence type="ECO:0000256" key="2">
    <source>
        <dbReference type="SAM" id="SignalP"/>
    </source>
</evidence>
<feature type="compositionally biased region" description="Gly residues" evidence="1">
    <location>
        <begin position="88"/>
        <end position="100"/>
    </location>
</feature>
<accession>A0A9W8MPW5</accession>
<feature type="compositionally biased region" description="Basic residues" evidence="1">
    <location>
        <begin position="102"/>
        <end position="111"/>
    </location>
</feature>
<dbReference type="EMBL" id="JANBPK010000016">
    <property type="protein sequence ID" value="KAJ2936803.1"/>
    <property type="molecule type" value="Genomic_DNA"/>
</dbReference>
<feature type="compositionally biased region" description="Pro residues" evidence="1">
    <location>
        <begin position="145"/>
        <end position="160"/>
    </location>
</feature>
<sequence>MDLIILSVGLTVLLARDVYKTVRRKRKEKKLRKKLQAAAALNGVADEEGHQYVSDSRSRIVGRPIAAPRTSRNHPDRPVTSRTNGSRSGRGNGNGNGDGSGNRRRDRRLRTSRGGEQYHYRHGLDSDEDEERIVNHHQSEYGRMPTPPPAYEPGPNPPPVARGSEYPLPPPFEHAYTAGATGQVAEAQRKAEGAENVARYGE</sequence>
<feature type="region of interest" description="Disordered" evidence="1">
    <location>
        <begin position="47"/>
        <end position="202"/>
    </location>
</feature>
<proteinExistence type="predicted"/>
<keyword evidence="2" id="KW-0732">Signal</keyword>
<dbReference type="OrthoDB" id="10415652at2759"/>
<evidence type="ECO:0000256" key="1">
    <source>
        <dbReference type="SAM" id="MobiDB-lite"/>
    </source>
</evidence>
<gene>
    <name evidence="3" type="ORF">H1R20_g294</name>
</gene>
<comment type="caution">
    <text evidence="3">The sequence shown here is derived from an EMBL/GenBank/DDBJ whole genome shotgun (WGS) entry which is preliminary data.</text>
</comment>
<evidence type="ECO:0000313" key="3">
    <source>
        <dbReference type="EMBL" id="KAJ2936803.1"/>
    </source>
</evidence>
<feature type="non-terminal residue" evidence="3">
    <location>
        <position position="202"/>
    </location>
</feature>
<reference evidence="3" key="1">
    <citation type="submission" date="2022-06" db="EMBL/GenBank/DDBJ databases">
        <title>Genome Sequence of Candolleomyces eurysporus.</title>
        <authorList>
            <person name="Buettner E."/>
        </authorList>
    </citation>
    <scope>NUCLEOTIDE SEQUENCE</scope>
    <source>
        <strain evidence="3">VTCC 930004</strain>
    </source>
</reference>
<feature type="chain" id="PRO_5040837309" evidence="2">
    <location>
        <begin position="16"/>
        <end position="202"/>
    </location>
</feature>
<protein>
    <submittedName>
        <fullName evidence="3">Uncharacterized protein</fullName>
    </submittedName>
</protein>
<dbReference type="Proteomes" id="UP001140091">
    <property type="component" value="Unassembled WGS sequence"/>
</dbReference>
<name>A0A9W8MPW5_9AGAR</name>